<dbReference type="SUPFAM" id="SSF55729">
    <property type="entry name" value="Acyl-CoA N-acyltransferases (Nat)"/>
    <property type="match status" value="2"/>
</dbReference>
<dbReference type="Gene3D" id="3.40.630.30">
    <property type="match status" value="2"/>
</dbReference>
<feature type="domain" description="N-acetyltransferase" evidence="2">
    <location>
        <begin position="143"/>
        <end position="289"/>
    </location>
</feature>
<proteinExistence type="predicted"/>
<organism evidence="3 4">
    <name type="scientific">Streptantibioticus cattleyicolor (strain ATCC 35852 / DSM 46488 / JCM 4925 / NBRC 14057 / NRRL 8057)</name>
    <name type="common">Streptomyces cattleya</name>
    <dbReference type="NCBI Taxonomy" id="1003195"/>
    <lineage>
        <taxon>Bacteria</taxon>
        <taxon>Bacillati</taxon>
        <taxon>Actinomycetota</taxon>
        <taxon>Actinomycetes</taxon>
        <taxon>Kitasatosporales</taxon>
        <taxon>Streptomycetaceae</taxon>
        <taxon>Streptantibioticus</taxon>
    </lineage>
</organism>
<geneLocation type="plasmid" evidence="3 4">
    <name>pSCATT</name>
</geneLocation>
<dbReference type="Proteomes" id="UP000007842">
    <property type="component" value="Plasmid pSCATT"/>
</dbReference>
<reference evidence="4" key="1">
    <citation type="submission" date="2011-12" db="EMBL/GenBank/DDBJ databases">
        <title>Complete genome sequence of Streptomyces cattleya strain DSM 46488.</title>
        <authorList>
            <person name="Ou H.-Y."/>
            <person name="Li P."/>
            <person name="Zhao C."/>
            <person name="O'Hagan D."/>
            <person name="Deng Z."/>
        </authorList>
    </citation>
    <scope>NUCLEOTIDE SEQUENCE [LARGE SCALE GENOMIC DNA]</scope>
    <source>
        <strain evidence="4">ATCC 35852 / DSM 46488 / JCM 4925 / NBRC 14057 / NRRL 8057</strain>
        <plasmid evidence="4">Plasmid pSCATT</plasmid>
    </source>
</reference>
<dbReference type="InterPro" id="IPR013653">
    <property type="entry name" value="GCN5-like_dom"/>
</dbReference>
<evidence type="ECO:0000313" key="3">
    <source>
        <dbReference type="EMBL" id="AEW99726.1"/>
    </source>
</evidence>
<protein>
    <submittedName>
        <fullName evidence="3">Acetyltransferase-like protein</fullName>
    </submittedName>
</protein>
<keyword evidence="3" id="KW-0808">Transferase</keyword>
<dbReference type="PROSITE" id="PS51186">
    <property type="entry name" value="GNAT"/>
    <property type="match status" value="1"/>
</dbReference>
<feature type="region of interest" description="Disordered" evidence="1">
    <location>
        <begin position="288"/>
        <end position="312"/>
    </location>
</feature>
<dbReference type="EMBL" id="CP003229">
    <property type="protein sequence ID" value="AEW99726.1"/>
    <property type="molecule type" value="Genomic_DNA"/>
</dbReference>
<evidence type="ECO:0000313" key="4">
    <source>
        <dbReference type="Proteomes" id="UP000007842"/>
    </source>
</evidence>
<keyword evidence="4" id="KW-1185">Reference proteome</keyword>
<keyword evidence="3" id="KW-0614">Plasmid</keyword>
<dbReference type="HOGENOM" id="CLU_472440_0_0_11"/>
<name>G8XH08_STREN</name>
<evidence type="ECO:0000256" key="1">
    <source>
        <dbReference type="SAM" id="MobiDB-lite"/>
    </source>
</evidence>
<accession>G8XH08</accession>
<dbReference type="GO" id="GO:0016747">
    <property type="term" value="F:acyltransferase activity, transferring groups other than amino-acyl groups"/>
    <property type="evidence" value="ECO:0007669"/>
    <property type="project" value="InterPro"/>
</dbReference>
<dbReference type="Pfam" id="PF08445">
    <property type="entry name" value="FR47"/>
    <property type="match status" value="1"/>
</dbReference>
<gene>
    <name evidence="3" type="ordered locus">SCATT_p15330</name>
</gene>
<dbReference type="InterPro" id="IPR016181">
    <property type="entry name" value="Acyl_CoA_acyltransferase"/>
</dbReference>
<dbReference type="InterPro" id="IPR000182">
    <property type="entry name" value="GNAT_dom"/>
</dbReference>
<sequence>MRPDGWHLTEDIDDFLTRAGDFLRSRPALHNTPLTYIDKLRTRGADATVFGRLESGGEVRAVCHRTPRGFLNVTPLPAGQAGALADHLAGLGRSPSGVIADHDTATAFARTWQRHTGAAPALFWRSRLYRLGTLVPPRPSAAGRARAAGEEDQEHVVRWCREFCVEVAENATADAIDSGSWSDTRFADKHFTFWEDPDGVPVSMAGSTPMVGGMVRVDPVHTPAHRRGRGYAAAVTVEVSRAALTAGATDVVLFADPANTTSNALYQRIGFVHLADFAGYTFSYGAPERGGRTSTPQRGARPPQGEQTAWPGGGFPWQGFAVTKTDGIVITPLAERPALASRIYEIVGAWPAFVPHDPVAAALLGRVPEDFPHYCVVATDGDRVVARGLSAPFDAATTDGRTETPDRGWDQVLVWAFHDRHGGHSPTAVSALEITVDTGYLGRGLSYRMLAALRDAAARQGHDVLLAPVRPTAKHLEPRVPMADYIRRRRDDGLPTDPWLRVHVRAGGRIEKVAPASMTVSGSLAEWRQWTGLPFDSDGDLDVPGALVPVRCDTTHDRAVYVEPNVWIRHGTNRRAT</sequence>
<dbReference type="OrthoDB" id="342444at2"/>
<dbReference type="PATRIC" id="fig|1003195.29.peg.7332"/>
<dbReference type="KEGG" id="scy:SCATT_p15330"/>
<dbReference type="AlphaFoldDB" id="G8XH08"/>
<evidence type="ECO:0000259" key="2">
    <source>
        <dbReference type="PROSITE" id="PS51186"/>
    </source>
</evidence>